<evidence type="ECO:0000313" key="2">
    <source>
        <dbReference type="Proteomes" id="UP000282435"/>
    </source>
</evidence>
<organism evidence="1 2">
    <name type="scientific">Eikenella corrodens</name>
    <dbReference type="NCBI Taxonomy" id="539"/>
    <lineage>
        <taxon>Bacteria</taxon>
        <taxon>Pseudomonadati</taxon>
        <taxon>Pseudomonadota</taxon>
        <taxon>Betaproteobacteria</taxon>
        <taxon>Neisseriales</taxon>
        <taxon>Neisseriaceae</taxon>
        <taxon>Eikenella</taxon>
    </lineage>
</organism>
<dbReference type="Pfam" id="PF20911">
    <property type="entry name" value="GP7"/>
    <property type="match status" value="1"/>
</dbReference>
<evidence type="ECO:0000313" key="1">
    <source>
        <dbReference type="EMBL" id="AZR58570.1"/>
    </source>
</evidence>
<dbReference type="AlphaFoldDB" id="A0A3S9SGE8"/>
<dbReference type="EMBL" id="CP034670">
    <property type="protein sequence ID" value="AZR58570.1"/>
    <property type="molecule type" value="Genomic_DNA"/>
</dbReference>
<name>A0A3S9SGE8_EIKCO</name>
<dbReference type="InterPro" id="IPR048813">
    <property type="entry name" value="GP7-like"/>
</dbReference>
<dbReference type="RefSeq" id="WP_126982142.1">
    <property type="nucleotide sequence ID" value="NZ_CP034670.1"/>
</dbReference>
<reference evidence="1 2" key="1">
    <citation type="submission" date="2018-12" db="EMBL/GenBank/DDBJ databases">
        <title>Genome sequencing of Eikenella corrodens KCOM 3110 (= JS217).</title>
        <authorList>
            <person name="Koo J.-K."/>
            <person name="Park S.-N."/>
            <person name="Lim Y.K."/>
        </authorList>
    </citation>
    <scope>NUCLEOTIDE SEQUENCE [LARGE SCALE GENOMIC DNA]</scope>
    <source>
        <strain evidence="1 2">KCOM 3110</strain>
    </source>
</reference>
<evidence type="ECO:0008006" key="3">
    <source>
        <dbReference type="Google" id="ProtNLM"/>
    </source>
</evidence>
<proteinExistence type="predicted"/>
<sequence>MGVLTSNNPTLADVASRMDDKGNISDIIEMLTETNEILEDATWMEANGFTEHKTTVRSGLPQGTWRMLNYGVQPEKSTTVTIKDSMGMLESYALTDKALADLNGNSAAWRLSEERAFVEGMNQNLASTLFYGDTSATPQRFTGLAPRFNSKAAENGQNIIDAGGTGNDLTSIWLCVWGPNTLHGIYPKGSKAGLVIRDLGEDTVKDAEGGEYQAYRTHYKWDAGLTLRDWRYVVRIANINWQQLTKDAQAGADLIDLMTQAIELLPNANMGRAVFYVNRKVRSFLRRQIANKVMGSTLTMEQVAGKHVVSFDGIPVKRSDALLLSEAQVK</sequence>
<protein>
    <recommendedName>
        <fullName evidence="3">Phage capsid protein</fullName>
    </recommendedName>
</protein>
<accession>A0A3S9SGE8</accession>
<gene>
    <name evidence="1" type="ORF">ELB75_00025</name>
</gene>
<dbReference type="Proteomes" id="UP000282435">
    <property type="component" value="Chromosome"/>
</dbReference>
<dbReference type="OrthoDB" id="1630256at2"/>
<dbReference type="NCBIfam" id="NF045672">
    <property type="entry name" value="MCP_gp7_epsi_15"/>
    <property type="match status" value="1"/>
</dbReference>